<feature type="compositionally biased region" description="Basic residues" evidence="1">
    <location>
        <begin position="1459"/>
        <end position="1469"/>
    </location>
</feature>
<organism evidence="2 3">
    <name type="scientific">Podospora didyma</name>
    <dbReference type="NCBI Taxonomy" id="330526"/>
    <lineage>
        <taxon>Eukaryota</taxon>
        <taxon>Fungi</taxon>
        <taxon>Dikarya</taxon>
        <taxon>Ascomycota</taxon>
        <taxon>Pezizomycotina</taxon>
        <taxon>Sordariomycetes</taxon>
        <taxon>Sordariomycetidae</taxon>
        <taxon>Sordariales</taxon>
        <taxon>Podosporaceae</taxon>
        <taxon>Podospora</taxon>
    </lineage>
</organism>
<reference evidence="2" key="2">
    <citation type="submission" date="2023-06" db="EMBL/GenBank/DDBJ databases">
        <authorList>
            <consortium name="Lawrence Berkeley National Laboratory"/>
            <person name="Haridas S."/>
            <person name="Hensen N."/>
            <person name="Bonometti L."/>
            <person name="Westerberg I."/>
            <person name="Brannstrom I.O."/>
            <person name="Guillou S."/>
            <person name="Cros-Aarteil S."/>
            <person name="Calhoun S."/>
            <person name="Kuo A."/>
            <person name="Mondo S."/>
            <person name="Pangilinan J."/>
            <person name="Riley R."/>
            <person name="LaButti K."/>
            <person name="Andreopoulos B."/>
            <person name="Lipzen A."/>
            <person name="Chen C."/>
            <person name="Yanf M."/>
            <person name="Daum C."/>
            <person name="Ng V."/>
            <person name="Clum A."/>
            <person name="Steindorff A."/>
            <person name="Ohm R."/>
            <person name="Martin F."/>
            <person name="Silar P."/>
            <person name="Natvig D."/>
            <person name="Lalanne C."/>
            <person name="Gautier V."/>
            <person name="Ament-velasquez S.L."/>
            <person name="Kruys A."/>
            <person name="Hutchinson M.I."/>
            <person name="Powell A.J."/>
            <person name="Barry K."/>
            <person name="Miller A.N."/>
            <person name="Grigoriev I.V."/>
            <person name="Debuchy R."/>
            <person name="Gladieux P."/>
            <person name="Thoren M.H."/>
            <person name="Johannesson H."/>
        </authorList>
    </citation>
    <scope>NUCLEOTIDE SEQUENCE</scope>
    <source>
        <strain evidence="2">CBS 232.78</strain>
    </source>
</reference>
<dbReference type="EMBL" id="JAULSW010000004">
    <property type="protein sequence ID" value="KAK3386068.1"/>
    <property type="molecule type" value="Genomic_DNA"/>
</dbReference>
<feature type="compositionally biased region" description="Pro residues" evidence="1">
    <location>
        <begin position="932"/>
        <end position="941"/>
    </location>
</feature>
<feature type="compositionally biased region" description="Low complexity" evidence="1">
    <location>
        <begin position="1062"/>
        <end position="1073"/>
    </location>
</feature>
<dbReference type="Proteomes" id="UP001285441">
    <property type="component" value="Unassembled WGS sequence"/>
</dbReference>
<reference evidence="2" key="1">
    <citation type="journal article" date="2023" name="Mol. Phylogenet. Evol.">
        <title>Genome-scale phylogeny and comparative genomics of the fungal order Sordariales.</title>
        <authorList>
            <person name="Hensen N."/>
            <person name="Bonometti L."/>
            <person name="Westerberg I."/>
            <person name="Brannstrom I.O."/>
            <person name="Guillou S."/>
            <person name="Cros-Aarteil S."/>
            <person name="Calhoun S."/>
            <person name="Haridas S."/>
            <person name="Kuo A."/>
            <person name="Mondo S."/>
            <person name="Pangilinan J."/>
            <person name="Riley R."/>
            <person name="LaButti K."/>
            <person name="Andreopoulos B."/>
            <person name="Lipzen A."/>
            <person name="Chen C."/>
            <person name="Yan M."/>
            <person name="Daum C."/>
            <person name="Ng V."/>
            <person name="Clum A."/>
            <person name="Steindorff A."/>
            <person name="Ohm R.A."/>
            <person name="Martin F."/>
            <person name="Silar P."/>
            <person name="Natvig D.O."/>
            <person name="Lalanne C."/>
            <person name="Gautier V."/>
            <person name="Ament-Velasquez S.L."/>
            <person name="Kruys A."/>
            <person name="Hutchinson M.I."/>
            <person name="Powell A.J."/>
            <person name="Barry K."/>
            <person name="Miller A.N."/>
            <person name="Grigoriev I.V."/>
            <person name="Debuchy R."/>
            <person name="Gladieux P."/>
            <person name="Hiltunen Thoren M."/>
            <person name="Johannesson H."/>
        </authorList>
    </citation>
    <scope>NUCLEOTIDE SEQUENCE</scope>
    <source>
        <strain evidence="2">CBS 232.78</strain>
    </source>
</reference>
<feature type="compositionally biased region" description="Acidic residues" evidence="1">
    <location>
        <begin position="1343"/>
        <end position="1352"/>
    </location>
</feature>
<feature type="region of interest" description="Disordered" evidence="1">
    <location>
        <begin position="1429"/>
        <end position="1469"/>
    </location>
</feature>
<feature type="region of interest" description="Disordered" evidence="1">
    <location>
        <begin position="1342"/>
        <end position="1408"/>
    </location>
</feature>
<feature type="compositionally biased region" description="Acidic residues" evidence="1">
    <location>
        <begin position="1009"/>
        <end position="1028"/>
    </location>
</feature>
<feature type="compositionally biased region" description="Low complexity" evidence="1">
    <location>
        <begin position="872"/>
        <end position="885"/>
    </location>
</feature>
<evidence type="ECO:0000256" key="1">
    <source>
        <dbReference type="SAM" id="MobiDB-lite"/>
    </source>
</evidence>
<feature type="region of interest" description="Disordered" evidence="1">
    <location>
        <begin position="1285"/>
        <end position="1309"/>
    </location>
</feature>
<protein>
    <submittedName>
        <fullName evidence="2">Uncharacterized protein</fullName>
    </submittedName>
</protein>
<sequence>MPDLYGGFLAALGQTVSWKSTQAPIAKDAFLSPQIPQPRPWERVAVTPAAGHTRRQAKIWKRVTAPPTSSSANSYASAMTELESQGCGSRKRVRDTRHVPVYGDGKFHHSVNDICDGKWDLVEARSAVAAANLAEKRTTTPHQLEPTSKWVPRKRHSTRWPIEPKMSKTKRMVADLQPLIEFDLPVVAEDPADVKQEANSNDMSRRSTRRLSRRISIGPGLENASPRSKILLPTITLSPSTTNTLGVSPVKKTSAMHSPMTESPLRNFMRNSFTANTTPTKTVLEEGKMVLASPKNSPAAFSPLKASSPQVSVPQSPVFDCKIVLESPKNTPTDATSPLKCSPIQTLSPQPAVVSPTIVFELPQDTTEAALSPFKSPSPQPAVANPTIVVDSPKSIQAPVLSPSTSSSPQVIVAGPEMVPDSPKDTPSDASSPLKPPSPQAAVVNSNIVLESPKNTPENVQSPFKFSPQTSVVNSNIVLQSPENVMADAMSALKSSPQASVVGSKIVLESPVDTPANALSPFKSSQAPAVETSKAVLEDCKFILNAPKNTQTITSSPFKSSPPSGPVAESIARINRKRKASEPLVFDQPTPSVVSEAPHEARRRVSLESARRNDRRLSGVPRLFTMPDVEHSPASGRRHSFTSTSVESVRLSAEERRKTLDAFFASPDKVWLAVTPLTPLALQMEAEAAAAAAEDSDNSVAGEQETADTSAALESFSPVVIDVGTNLDIFGPPAKKRRTLGASGLSGEVAATPVVKAAPRISSPVRLDAFFSSPENNGVLRATDATAHASVEVHQAEVSPASDASDGDEPVSGESESVFSSPSSAPTEETADVGMEGLEYDSELPAHDPEGLSTIYEESFVFEGQTPQKDSTVAAPLAPSLVPSAAPSPCPSPALALAPVSPAPLSPAPALSSALPLSPSPAPCSVPSLAPSLPPPVPATPSPKSGVPSAASSALALASAGCVAGTEGATGVELGVSGDEMSSGFTPINGRQISPPSVATSEVASAHEDELEFEQGGDDGGDEVDDDLTLNVVEPAQAPQEDSETEMLRKFVTRVAADKNAKAAAAAAAIAKKTAPRGARRSGSTGSTTSSTGSPMAKSETPQKRTPLGERSANSPSPLKKRKLGEVSMGKEDEPTEAEEVVDAPKLKRRRKRAADDELETKGEGGADARPEIDAASSATGPRRSTRSRSTRIPLKPTAPSANSIAQSMIPLQIHGLAGRSMMDDTTMDSQLARNSRNEDKDLLAITRVNTRKNKANSVFPSVILAKQAQDPSWKRKELKSVFDAKESRAADAGEEGASDGRKTRKTKTVRWAEELVRFQTDEATAAPSAFKAMSSSLLADVMMEDADEDNELAGQPEQQKSSWKKPEAKTAEMEEPSSAKKPVARRTRSSKLQPPTPVKLSKGDKVSAVPVPAALAKASTKAAATAAEKAAAASASTAMATRRSKIAKLGSGNGTPAPKRRGRPPSSG</sequence>
<proteinExistence type="predicted"/>
<feature type="compositionally biased region" description="Low complexity" evidence="1">
    <location>
        <begin position="908"/>
        <end position="917"/>
    </location>
</feature>
<comment type="caution">
    <text evidence="2">The sequence shown here is derived from an EMBL/GenBank/DDBJ whole genome shotgun (WGS) entry which is preliminary data.</text>
</comment>
<evidence type="ECO:0000313" key="3">
    <source>
        <dbReference type="Proteomes" id="UP001285441"/>
    </source>
</evidence>
<feature type="compositionally biased region" description="Low complexity" evidence="1">
    <location>
        <begin position="1082"/>
        <end position="1094"/>
    </location>
</feature>
<evidence type="ECO:0000313" key="2">
    <source>
        <dbReference type="EMBL" id="KAK3386068.1"/>
    </source>
</evidence>
<feature type="compositionally biased region" description="Basic and acidic residues" evidence="1">
    <location>
        <begin position="597"/>
        <end position="612"/>
    </location>
</feature>
<gene>
    <name evidence="2" type="ORF">B0H63DRAFT_560531</name>
</gene>
<name>A0AAE0NQX6_9PEZI</name>
<feature type="compositionally biased region" description="Low complexity" evidence="1">
    <location>
        <begin position="812"/>
        <end position="824"/>
    </location>
</feature>
<feature type="region of interest" description="Disordered" evidence="1">
    <location>
        <begin position="136"/>
        <end position="155"/>
    </location>
</feature>
<feature type="region of interest" description="Disordered" evidence="1">
    <location>
        <begin position="1062"/>
        <end position="1207"/>
    </location>
</feature>
<feature type="region of interest" description="Disordered" evidence="1">
    <location>
        <begin position="792"/>
        <end position="949"/>
    </location>
</feature>
<feature type="compositionally biased region" description="Polar residues" evidence="1">
    <location>
        <begin position="983"/>
        <end position="1003"/>
    </location>
</feature>
<feature type="compositionally biased region" description="Low complexity" evidence="1">
    <location>
        <begin position="1429"/>
        <end position="1442"/>
    </location>
</feature>
<accession>A0AAE0NQX6</accession>
<feature type="region of interest" description="Disordered" evidence="1">
    <location>
        <begin position="397"/>
        <end position="440"/>
    </location>
</feature>
<feature type="region of interest" description="Disordered" evidence="1">
    <location>
        <begin position="983"/>
        <end position="1029"/>
    </location>
</feature>
<keyword evidence="3" id="KW-1185">Reference proteome</keyword>
<feature type="compositionally biased region" description="Basic and acidic residues" evidence="1">
    <location>
        <begin position="1154"/>
        <end position="1173"/>
    </location>
</feature>
<feature type="region of interest" description="Disordered" evidence="1">
    <location>
        <begin position="580"/>
        <end position="612"/>
    </location>
</feature>